<keyword evidence="4" id="KW-1185">Reference proteome</keyword>
<dbReference type="PANTHER" id="PTHR37017">
    <property type="entry name" value="AB HYDROLASE-1 DOMAIN-CONTAINING PROTEIN-RELATED"/>
    <property type="match status" value="1"/>
</dbReference>
<dbReference type="InterPro" id="IPR000073">
    <property type="entry name" value="AB_hydrolase_1"/>
</dbReference>
<comment type="caution">
    <text evidence="3">The sequence shown here is derived from an EMBL/GenBank/DDBJ whole genome shotgun (WGS) entry which is preliminary data.</text>
</comment>
<sequence length="238" mass="24789">MTSSNPTVVLVHGAFADSSSWDGVARELTARDRDVVSLANPLRSVQGDAAYLRDFIAGLGTAVVLVGHSYGGMVITEAASDNDAVKALVFVAAFAPAPGESALELSGRHPGSTLGDTLFAYPVSSGGNEFRIDPEKFPDQFAADVDPTLAAAMAISQRPVTEKALSDTLSADTAAWKDLPSWFVFGDADKNIPVEALREMAKRADSKGTREVPGGSHAVGVSQPRDVTASIEDALSGL</sequence>
<proteinExistence type="predicted"/>
<dbReference type="PANTHER" id="PTHR37017:SF11">
    <property type="entry name" value="ESTERASE_LIPASE_THIOESTERASE DOMAIN-CONTAINING PROTEIN"/>
    <property type="match status" value="1"/>
</dbReference>
<dbReference type="InterPro" id="IPR052897">
    <property type="entry name" value="Sec-Metab_Biosynth_Hydrolase"/>
</dbReference>
<dbReference type="SUPFAM" id="SSF53474">
    <property type="entry name" value="alpha/beta-Hydrolases"/>
    <property type="match status" value="1"/>
</dbReference>
<accession>A0ABP8E1D3</accession>
<dbReference type="EMBL" id="BAABAU010000001">
    <property type="protein sequence ID" value="GAA4266014.1"/>
    <property type="molecule type" value="Genomic_DNA"/>
</dbReference>
<gene>
    <name evidence="3" type="ORF">GCM10022256_16260</name>
</gene>
<dbReference type="Gene3D" id="3.40.50.1820">
    <property type="entry name" value="alpha/beta hydrolase"/>
    <property type="match status" value="1"/>
</dbReference>
<organism evidence="3 4">
    <name type="scientific">Frondihabitans peucedani</name>
    <dbReference type="NCBI Taxonomy" id="598626"/>
    <lineage>
        <taxon>Bacteria</taxon>
        <taxon>Bacillati</taxon>
        <taxon>Actinomycetota</taxon>
        <taxon>Actinomycetes</taxon>
        <taxon>Micrococcales</taxon>
        <taxon>Microbacteriaceae</taxon>
        <taxon>Frondihabitans</taxon>
    </lineage>
</organism>
<name>A0ABP8E1D3_9MICO</name>
<evidence type="ECO:0000313" key="3">
    <source>
        <dbReference type="EMBL" id="GAA4266014.1"/>
    </source>
</evidence>
<evidence type="ECO:0000313" key="4">
    <source>
        <dbReference type="Proteomes" id="UP001501594"/>
    </source>
</evidence>
<evidence type="ECO:0000259" key="2">
    <source>
        <dbReference type="Pfam" id="PF12697"/>
    </source>
</evidence>
<dbReference type="RefSeq" id="WP_344794864.1">
    <property type="nucleotide sequence ID" value="NZ_BAABAU010000001.1"/>
</dbReference>
<feature type="domain" description="AB hydrolase-1" evidence="2">
    <location>
        <begin position="8"/>
        <end position="229"/>
    </location>
</feature>
<feature type="region of interest" description="Disordered" evidence="1">
    <location>
        <begin position="203"/>
        <end position="227"/>
    </location>
</feature>
<dbReference type="Pfam" id="PF12697">
    <property type="entry name" value="Abhydrolase_6"/>
    <property type="match status" value="1"/>
</dbReference>
<dbReference type="InterPro" id="IPR029058">
    <property type="entry name" value="AB_hydrolase_fold"/>
</dbReference>
<keyword evidence="3" id="KW-0378">Hydrolase</keyword>
<reference evidence="4" key="1">
    <citation type="journal article" date="2019" name="Int. J. Syst. Evol. Microbiol.">
        <title>The Global Catalogue of Microorganisms (GCM) 10K type strain sequencing project: providing services to taxonomists for standard genome sequencing and annotation.</title>
        <authorList>
            <consortium name="The Broad Institute Genomics Platform"/>
            <consortium name="The Broad Institute Genome Sequencing Center for Infectious Disease"/>
            <person name="Wu L."/>
            <person name="Ma J."/>
        </authorList>
    </citation>
    <scope>NUCLEOTIDE SEQUENCE [LARGE SCALE GENOMIC DNA]</scope>
    <source>
        <strain evidence="4">JCM 17442</strain>
    </source>
</reference>
<evidence type="ECO:0000256" key="1">
    <source>
        <dbReference type="SAM" id="MobiDB-lite"/>
    </source>
</evidence>
<protein>
    <submittedName>
        <fullName evidence="3">Alpha/beta hydrolase</fullName>
    </submittedName>
</protein>
<dbReference type="Proteomes" id="UP001501594">
    <property type="component" value="Unassembled WGS sequence"/>
</dbReference>
<dbReference type="GO" id="GO:0016787">
    <property type="term" value="F:hydrolase activity"/>
    <property type="evidence" value="ECO:0007669"/>
    <property type="project" value="UniProtKB-KW"/>
</dbReference>